<feature type="domain" description="Ig-like" evidence="10">
    <location>
        <begin position="124"/>
        <end position="208"/>
    </location>
</feature>
<evidence type="ECO:0000256" key="3">
    <source>
        <dbReference type="ARBA" id="ARBA00006692"/>
    </source>
</evidence>
<dbReference type="FunFam" id="2.60.40.10:FF:001452">
    <property type="entry name" value="Uncharacterized protein, isoform F"/>
    <property type="match status" value="1"/>
</dbReference>
<dbReference type="InterPro" id="IPR036179">
    <property type="entry name" value="Ig-like_dom_sf"/>
</dbReference>
<dbReference type="FunFam" id="2.60.40.10:FF:000050">
    <property type="entry name" value="Titin isoform B"/>
    <property type="match status" value="1"/>
</dbReference>
<evidence type="ECO:0000256" key="1">
    <source>
        <dbReference type="ARBA" id="ARBA00004123"/>
    </source>
</evidence>
<evidence type="ECO:0000256" key="6">
    <source>
        <dbReference type="ARBA" id="ARBA00022737"/>
    </source>
</evidence>
<dbReference type="GeneTree" id="ENSGT00940000156702"/>
<feature type="domain" description="Ig-like" evidence="10">
    <location>
        <begin position="519"/>
        <end position="588"/>
    </location>
</feature>
<dbReference type="SMART" id="SM00408">
    <property type="entry name" value="IGc2"/>
    <property type="match status" value="14"/>
</dbReference>
<comment type="subcellular location">
    <subcellularLocation>
        <location evidence="2">Cytoplasm</location>
    </subcellularLocation>
    <subcellularLocation>
        <location evidence="1">Nucleus</location>
    </subcellularLocation>
</comment>
<evidence type="ECO:0000259" key="10">
    <source>
        <dbReference type="PROSITE" id="PS50835"/>
    </source>
</evidence>
<dbReference type="FunFam" id="2.60.40.10:FF:000241">
    <property type="entry name" value="obscurin-like protein 1 isoform X2"/>
    <property type="match status" value="6"/>
</dbReference>
<feature type="domain" description="Ig-like" evidence="10">
    <location>
        <begin position="805"/>
        <end position="876"/>
    </location>
</feature>
<feature type="domain" description="Ig-like" evidence="10">
    <location>
        <begin position="878"/>
        <end position="965"/>
    </location>
</feature>
<feature type="domain" description="Ig-like" evidence="10">
    <location>
        <begin position="1151"/>
        <end position="1329"/>
    </location>
</feature>
<dbReference type="GO" id="GO:0005634">
    <property type="term" value="C:nucleus"/>
    <property type="evidence" value="ECO:0007669"/>
    <property type="project" value="UniProtKB-SubCell"/>
</dbReference>
<evidence type="ECO:0000256" key="7">
    <source>
        <dbReference type="ARBA" id="ARBA00023157"/>
    </source>
</evidence>
<feature type="domain" description="Ig-like" evidence="10">
    <location>
        <begin position="1587"/>
        <end position="1672"/>
    </location>
</feature>
<protein>
    <submittedName>
        <fullName evidence="11">Obscurin like cytoskeletal adaptor 1</fullName>
    </submittedName>
</protein>
<keyword evidence="12" id="KW-1185">Reference proteome</keyword>
<feature type="domain" description="Ig-like" evidence="10">
    <location>
        <begin position="231"/>
        <end position="311"/>
    </location>
</feature>
<evidence type="ECO:0000256" key="5">
    <source>
        <dbReference type="ARBA" id="ARBA00022553"/>
    </source>
</evidence>
<dbReference type="FunFam" id="2.60.40.10:FF:001084">
    <property type="entry name" value="obscurin-like isoform X3"/>
    <property type="match status" value="1"/>
</dbReference>
<dbReference type="Pfam" id="PF07679">
    <property type="entry name" value="I-set"/>
    <property type="match status" value="13"/>
</dbReference>
<evidence type="ECO:0000256" key="4">
    <source>
        <dbReference type="ARBA" id="ARBA00022490"/>
    </source>
</evidence>
<keyword evidence="4" id="KW-0963">Cytoplasm</keyword>
<evidence type="ECO:0000313" key="11">
    <source>
        <dbReference type="Ensembl" id="ENSLLEP00000042779.1"/>
    </source>
</evidence>
<keyword evidence="6" id="KW-0677">Repeat</keyword>
<organism evidence="11 12">
    <name type="scientific">Leptobrachium leishanense</name>
    <name type="common">Leishan spiny toad</name>
    <dbReference type="NCBI Taxonomy" id="445787"/>
    <lineage>
        <taxon>Eukaryota</taxon>
        <taxon>Metazoa</taxon>
        <taxon>Chordata</taxon>
        <taxon>Craniata</taxon>
        <taxon>Vertebrata</taxon>
        <taxon>Euteleostomi</taxon>
        <taxon>Amphibia</taxon>
        <taxon>Batrachia</taxon>
        <taxon>Anura</taxon>
        <taxon>Pelobatoidea</taxon>
        <taxon>Megophryidae</taxon>
        <taxon>Leptobrachium</taxon>
    </lineage>
</organism>
<dbReference type="InterPro" id="IPR013783">
    <property type="entry name" value="Ig-like_fold"/>
</dbReference>
<dbReference type="PANTHER" id="PTHR35971:SF5">
    <property type="entry name" value="OBSCURIN LIKE CYTOSKELETAL ADAPTOR 1"/>
    <property type="match status" value="1"/>
</dbReference>
<dbReference type="GO" id="GO:0005737">
    <property type="term" value="C:cytoplasm"/>
    <property type="evidence" value="ECO:0007669"/>
    <property type="project" value="UniProtKB-SubCell"/>
</dbReference>
<accession>A0A8C5QTT9</accession>
<feature type="domain" description="Ig-like" evidence="10">
    <location>
        <begin position="1496"/>
        <end position="1575"/>
    </location>
</feature>
<comment type="similarity">
    <text evidence="3">Belongs to the protein kinase superfamily. CAMK Ser/Thr protein kinase family.</text>
</comment>
<feature type="domain" description="Ig-like" evidence="10">
    <location>
        <begin position="1049"/>
        <end position="1140"/>
    </location>
</feature>
<evidence type="ECO:0000256" key="9">
    <source>
        <dbReference type="ARBA" id="ARBA00023319"/>
    </source>
</evidence>
<dbReference type="InterPro" id="IPR003599">
    <property type="entry name" value="Ig_sub"/>
</dbReference>
<evidence type="ECO:0000256" key="2">
    <source>
        <dbReference type="ARBA" id="ARBA00004496"/>
    </source>
</evidence>
<dbReference type="FunFam" id="2.60.40.10:FF:000612">
    <property type="entry name" value="palladin isoform X1"/>
    <property type="match status" value="1"/>
</dbReference>
<keyword evidence="7" id="KW-1015">Disulfide bond</keyword>
<dbReference type="SUPFAM" id="SSF48726">
    <property type="entry name" value="Immunoglobulin"/>
    <property type="match status" value="17"/>
</dbReference>
<dbReference type="Pfam" id="PF13927">
    <property type="entry name" value="Ig_3"/>
    <property type="match status" value="1"/>
</dbReference>
<reference evidence="11" key="2">
    <citation type="submission" date="2025-09" db="UniProtKB">
        <authorList>
            <consortium name="Ensembl"/>
        </authorList>
    </citation>
    <scope>IDENTIFICATION</scope>
</reference>
<dbReference type="PROSITE" id="PS50835">
    <property type="entry name" value="IG_LIKE"/>
    <property type="match status" value="14"/>
</dbReference>
<proteinExistence type="inferred from homology"/>
<gene>
    <name evidence="11" type="primary">OBSL1</name>
</gene>
<feature type="domain" description="Ig-like" evidence="10">
    <location>
        <begin position="610"/>
        <end position="699"/>
    </location>
</feature>
<reference evidence="11" key="1">
    <citation type="submission" date="2025-08" db="UniProtKB">
        <authorList>
            <consortium name="Ensembl"/>
        </authorList>
    </citation>
    <scope>IDENTIFICATION</scope>
</reference>
<dbReference type="Proteomes" id="UP000694569">
    <property type="component" value="Unplaced"/>
</dbReference>
<dbReference type="FunFam" id="2.60.40.10:FF:000502">
    <property type="entry name" value="obscurin-like protein 1 isoform X2"/>
    <property type="match status" value="1"/>
</dbReference>
<feature type="domain" description="Ig-like" evidence="10">
    <location>
        <begin position="979"/>
        <end position="1047"/>
    </location>
</feature>
<evidence type="ECO:0000256" key="8">
    <source>
        <dbReference type="ARBA" id="ARBA00023242"/>
    </source>
</evidence>
<dbReference type="InterPro" id="IPR052385">
    <property type="entry name" value="Obscurin/Obscurin-like_Reg"/>
</dbReference>
<feature type="domain" description="Ig-like" evidence="10">
    <location>
        <begin position="703"/>
        <end position="792"/>
    </location>
</feature>
<keyword evidence="9" id="KW-0393">Immunoglobulin domain</keyword>
<dbReference type="PANTHER" id="PTHR35971">
    <property type="entry name" value="SI:DKEY-31G6.6"/>
    <property type="match status" value="1"/>
</dbReference>
<keyword evidence="8" id="KW-0539">Nucleus</keyword>
<dbReference type="InterPro" id="IPR003598">
    <property type="entry name" value="Ig_sub2"/>
</dbReference>
<dbReference type="Gene3D" id="2.60.40.10">
    <property type="entry name" value="Immunoglobulins"/>
    <property type="match status" value="17"/>
</dbReference>
<dbReference type="InterPro" id="IPR007110">
    <property type="entry name" value="Ig-like_dom"/>
</dbReference>
<dbReference type="Ensembl" id="ENSLLET00000044488.1">
    <property type="protein sequence ID" value="ENSLLEP00000042779.1"/>
    <property type="gene ID" value="ENSLLEG00000027062.1"/>
</dbReference>
<dbReference type="SMART" id="SM00409">
    <property type="entry name" value="IG"/>
    <property type="match status" value="17"/>
</dbReference>
<dbReference type="InterPro" id="IPR013098">
    <property type="entry name" value="Ig_I-set"/>
</dbReference>
<feature type="domain" description="Ig-like" evidence="10">
    <location>
        <begin position="325"/>
        <end position="405"/>
    </location>
</feature>
<name>A0A8C5QTT9_9ANUR</name>
<keyword evidence="5" id="KW-0597">Phosphoprotein</keyword>
<evidence type="ECO:0000313" key="12">
    <source>
        <dbReference type="Proteomes" id="UP000694569"/>
    </source>
</evidence>
<sequence length="1709" mass="190001">MLSPSLGWLRGAPRFLSFPRSITAPVGSQAVLRCRISGDPPPCVLWERVGNIRLELGNRCHVLHDGDWYQLVIGDLRLEDSGHYMCRASNWSGEGYAGAKLMVTPNFNEVNEPAEYSEIPDFPPHFLLVPMSQRLCRGQNAELSCRLSGKPEPTIQWDKDGVSLEDLCDGSHYRLSPDGQNLYISNVHAPDAGVYVCRAKNTVGQCLAAAVLLVDPLPRQGQEPALGDPPPQVKVFTVNEGKHAKLRCLVTGKPRPEIIWRKDSRAVSPGRRTLIYEDREGHFTLKVLFCRQQDRGLYVCGASNTAGNTLSAVMLHVREVGERFPAPLRDVAVREGQDAVLECSVPDGSRTTWYLEDQRLHPGKRHHMEEHGPLRRLIIRGARTDDDGVYVCQTQRGAQSIAEVAVRGSILKRLPRRLEVGEGGNAAFCAETDSDMEQVGWTHHGEILSEDSRTVLKSFGRTHVLVLVGVTQDDSGIIQFHAGLSESSCQLRVKGVFAINCFIIFYVNTSFKFVFFPEPPVKLVNKSNDAQHSCLSGQSVTLSCEVSRVNALVRWYRDGEEVAESENIKLESEGRHRRLIILNAKAQDPSNARVGPAFYVVYIVSFSVIPEAPVKIVNTSDDAELRCLSGEPVVLGCELSRENAHVRWYRDGEEVEENEHIRVESEGRHRRLVITSAQAQDSGEYVCDASNDSVFFNVTIKDPPVKIVNTSDDAEHQCLNGEHVVLSCEVSRENAQVRWYHDGVEVEESESIVMESEGRHRRLVIHNAQALNSGEYVCDAGDDSIFYNLTVTGLSWVVSVGCLTGENVTLLCEVSRENAQVRWYRDGVEVEDGEDIKPESDGMLRRLIINATSTELSGEYVCDARDASATYHVTVTEPLVQIMNAGEDTEKRCLSGEEVVLSCELSRQNALVRWYRDGERVEESERITLESDGRFRRLVILSAQTLDSGEFVCDAGDDSTFYNVTVKGLPTRIKHPSCVELSCELSRENAPVIWYKDGEEVGESEDVIIRASGRHRKLIIPVAQAQDSGEYVCDARDDSVFYNVSVTDPPVRIENTTDDTAHKSMSGERVLLSCEVSRENAAVRWYKDGVEVEESESVRLESDGKQRQLIIDSAQLGDSGEYECDAGDDSLVYYLTVTVTGGKNNEWKGSPPVVIVQNSTVLEGETATFKCVVSPDDVNVLWEVNGSSIHSDNRARLSSNGLCHSLTLHSCRISDSGTVTANAEGIISRARLRVQEAHVLFSEGLQDVEVEEEQDVTLKVKATTEKADVRWTKQGVVIQSSDKFSVQSSDRTHSLTIHCVQPADRGRYSCESLHDRTDCRLNVLPRSISIKKGLQDVKCVEGSNVEFSVELSHEGLIGEWWKGGVRLTSDDHCMITASGRQHFLRFYDLTCPDSGVIAFTSDTLRSTAQLTVTEHPLAITHPPQDFVVNEGGLSAFQCEVSKLEAVVTWSKVRSAGILSVILEYLQYVLSANGSSAVSSHFHMEHLSFSSPAEQEPMVVKDLQDVDITENENAVFTCEMSCSQAKGEWYKNGEEIRVTSTTKIRQEGISNALQSAFHFCLSTLSTHLFLPDITLSKSRKSFTVTALPVRIMKALRDKTVLEGHRVTLECKVNPPRAQVTWLKGHREIVPSSKYQIYNEDAFRKLVISDVSFDDEDLYTVKTKGGQSTARVLVEGKNQVKASYFSLHSGADMPHKDTPAFTYPTVRVEPY</sequence>
<dbReference type="CDD" id="cd00096">
    <property type="entry name" value="Ig"/>
    <property type="match status" value="1"/>
</dbReference>
<dbReference type="OrthoDB" id="9355041at2759"/>
<feature type="domain" description="Ig-like" evidence="10">
    <location>
        <begin position="13"/>
        <end position="104"/>
    </location>
</feature>